<reference evidence="2 3" key="1">
    <citation type="submission" date="2016-07" db="EMBL/GenBank/DDBJ databases">
        <title>Genome of Pelobium manganitolerans.</title>
        <authorList>
            <person name="Wu S."/>
            <person name="Wang G."/>
        </authorList>
    </citation>
    <scope>NUCLEOTIDE SEQUENCE [LARGE SCALE GENOMIC DNA]</scope>
    <source>
        <strain evidence="2 3">YS-25</strain>
    </source>
</reference>
<evidence type="ECO:0000313" key="3">
    <source>
        <dbReference type="Proteomes" id="UP000283433"/>
    </source>
</evidence>
<proteinExistence type="predicted"/>
<name>A0A419S5I3_9SPHI</name>
<keyword evidence="1" id="KW-0472">Membrane</keyword>
<feature type="transmembrane region" description="Helical" evidence="1">
    <location>
        <begin position="54"/>
        <end position="79"/>
    </location>
</feature>
<dbReference type="Pfam" id="PF04341">
    <property type="entry name" value="DUF485"/>
    <property type="match status" value="1"/>
</dbReference>
<evidence type="ECO:0000256" key="1">
    <source>
        <dbReference type="SAM" id="Phobius"/>
    </source>
</evidence>
<organism evidence="2 3">
    <name type="scientific">Pelobium manganitolerans</name>
    <dbReference type="NCBI Taxonomy" id="1842495"/>
    <lineage>
        <taxon>Bacteria</taxon>
        <taxon>Pseudomonadati</taxon>
        <taxon>Bacteroidota</taxon>
        <taxon>Sphingobacteriia</taxon>
        <taxon>Sphingobacteriales</taxon>
        <taxon>Sphingobacteriaceae</taxon>
        <taxon>Pelobium</taxon>
    </lineage>
</organism>
<evidence type="ECO:0008006" key="4">
    <source>
        <dbReference type="Google" id="ProtNLM"/>
    </source>
</evidence>
<comment type="caution">
    <text evidence="2">The sequence shown here is derived from an EMBL/GenBank/DDBJ whole genome shotgun (WGS) entry which is preliminary data.</text>
</comment>
<dbReference type="AlphaFoldDB" id="A0A419S5I3"/>
<dbReference type="EMBL" id="MBTA01000023">
    <property type="protein sequence ID" value="RKD16111.1"/>
    <property type="molecule type" value="Genomic_DNA"/>
</dbReference>
<keyword evidence="1" id="KW-0812">Transmembrane</keyword>
<dbReference type="RefSeq" id="WP_120181607.1">
    <property type="nucleotide sequence ID" value="NZ_MBTA01000023.1"/>
</dbReference>
<keyword evidence="3" id="KW-1185">Reference proteome</keyword>
<dbReference type="OrthoDB" id="5421115at2"/>
<accession>A0A419S5I3</accession>
<dbReference type="Proteomes" id="UP000283433">
    <property type="component" value="Unassembled WGS sequence"/>
</dbReference>
<protein>
    <recommendedName>
        <fullName evidence="4">DUF485 domain-containing protein</fullName>
    </recommendedName>
</protein>
<sequence>MNHGPAVELDVDHASSKKAKLGVIFFLIYSFFYAGFVVIGVFNYELLSQEFALGLNLALFYGMGLIVFAVLLGILYNFLCSRYEDQLNTKEEVNQP</sequence>
<gene>
    <name evidence="2" type="ORF">BCY91_04270</name>
</gene>
<dbReference type="InterPro" id="IPR007436">
    <property type="entry name" value="DUF485"/>
</dbReference>
<feature type="transmembrane region" description="Helical" evidence="1">
    <location>
        <begin position="21"/>
        <end position="42"/>
    </location>
</feature>
<evidence type="ECO:0000313" key="2">
    <source>
        <dbReference type="EMBL" id="RKD16111.1"/>
    </source>
</evidence>
<keyword evidence="1" id="KW-1133">Transmembrane helix</keyword>